<name>A0A564TW12_9FIRM</name>
<dbReference type="EMBL" id="CABHNI010000032">
    <property type="protein sequence ID" value="VUX11414.1"/>
    <property type="molecule type" value="Genomic_DNA"/>
</dbReference>
<dbReference type="AlphaFoldDB" id="A0A564TW12"/>
<feature type="transmembrane region" description="Helical" evidence="1">
    <location>
        <begin position="126"/>
        <end position="146"/>
    </location>
</feature>
<dbReference type="Proteomes" id="UP000358366">
    <property type="component" value="Unassembled WGS sequence"/>
</dbReference>
<evidence type="ECO:0000313" key="2">
    <source>
        <dbReference type="EMBL" id="VUX11414.1"/>
    </source>
</evidence>
<organism evidence="2 3">
    <name type="scientific">Dorea formicigenerans</name>
    <dbReference type="NCBI Taxonomy" id="39486"/>
    <lineage>
        <taxon>Bacteria</taxon>
        <taxon>Bacillati</taxon>
        <taxon>Bacillota</taxon>
        <taxon>Clostridia</taxon>
        <taxon>Lachnospirales</taxon>
        <taxon>Lachnospiraceae</taxon>
        <taxon>Dorea</taxon>
    </lineage>
</organism>
<feature type="transmembrane region" description="Helical" evidence="1">
    <location>
        <begin position="158"/>
        <end position="179"/>
    </location>
</feature>
<sequence>MWKDKKIKTWLRKYEVPPLKEDEINIFLKRFNFENNKKYRTTFKEFLYSQIQFIRKKTWVIQFVVVVLWVYLTRNNINGTDKMFNIYPFLSSLAPLLVITGVDEMARIYDGSLCEIEMTTRYPLKVVLLTRMAIMVTADTAVMIIAGRYIQNFTERDLISVMLYILVPFQMACIGMLEIMKYVKGLYLDYACVGYCFILAAFPYIYNLYSESIYHAKYIKYWSFIWIIGIVIIWFQIYGLKVRWEEKET</sequence>
<accession>A0A564TW12</accession>
<feature type="transmembrane region" description="Helical" evidence="1">
    <location>
        <begin position="186"/>
        <end position="206"/>
    </location>
</feature>
<protein>
    <recommendedName>
        <fullName evidence="4">ABC-2 family transporter protein</fullName>
    </recommendedName>
</protein>
<keyword evidence="1" id="KW-1133">Transmembrane helix</keyword>
<evidence type="ECO:0000256" key="1">
    <source>
        <dbReference type="SAM" id="Phobius"/>
    </source>
</evidence>
<gene>
    <name evidence="2" type="ORF">DFSSTS7063_01882</name>
</gene>
<evidence type="ECO:0008006" key="4">
    <source>
        <dbReference type="Google" id="ProtNLM"/>
    </source>
</evidence>
<keyword evidence="1" id="KW-0812">Transmembrane</keyword>
<proteinExistence type="predicted"/>
<reference evidence="2 3" key="1">
    <citation type="submission" date="2019-07" db="EMBL/GenBank/DDBJ databases">
        <authorList>
            <person name="Hibberd C M."/>
            <person name="Gehrig L. J."/>
            <person name="Chang H.-W."/>
            <person name="Venkatesh S."/>
        </authorList>
    </citation>
    <scope>NUCLEOTIDE SEQUENCE [LARGE SCALE GENOMIC DNA]</scope>
    <source>
        <strain evidence="2">Dorea_formicigenerans_SSTS_Bg7063</strain>
    </source>
</reference>
<dbReference type="RefSeq" id="WP_055303578.1">
    <property type="nucleotide sequence ID" value="NZ_CABHNI010000032.1"/>
</dbReference>
<feature type="transmembrane region" description="Helical" evidence="1">
    <location>
        <begin position="86"/>
        <end position="106"/>
    </location>
</feature>
<keyword evidence="1" id="KW-0472">Membrane</keyword>
<feature type="transmembrane region" description="Helical" evidence="1">
    <location>
        <begin position="218"/>
        <end position="240"/>
    </location>
</feature>
<evidence type="ECO:0000313" key="3">
    <source>
        <dbReference type="Proteomes" id="UP000358366"/>
    </source>
</evidence>